<name>A0A1E5KVB4_9ENTE</name>
<dbReference type="OrthoDB" id="2246468at2"/>
<dbReference type="RefSeq" id="WP_069699159.1">
    <property type="nucleotide sequence ID" value="NZ_JAGGMA010000007.1"/>
</dbReference>
<dbReference type="EMBL" id="MIEK01000034">
    <property type="protein sequence ID" value="OEH81837.1"/>
    <property type="molecule type" value="Genomic_DNA"/>
</dbReference>
<comment type="caution">
    <text evidence="1">The sequence shown here is derived from an EMBL/GenBank/DDBJ whole genome shotgun (WGS) entry which is preliminary data.</text>
</comment>
<dbReference type="Proteomes" id="UP000095256">
    <property type="component" value="Unassembled WGS sequence"/>
</dbReference>
<accession>A0A1E5KVB4</accession>
<organism evidence="1 2">
    <name type="scientific">Enterococcus rivorum</name>
    <dbReference type="NCBI Taxonomy" id="762845"/>
    <lineage>
        <taxon>Bacteria</taxon>
        <taxon>Bacillati</taxon>
        <taxon>Bacillota</taxon>
        <taxon>Bacilli</taxon>
        <taxon>Lactobacillales</taxon>
        <taxon>Enterococcaceae</taxon>
        <taxon>Enterococcus</taxon>
    </lineage>
</organism>
<sequence>MKKHWSFLLGASLLTGFAGSFFLKKKREIEQTELPANNLYKIYSGSWWFVNKLKATQHTLEIDDKLTITIDGKELQYLLIELNSQRLVAQDEFGYHLIVQCNRNSTPTSLYDEADDCTYLLEPVLSVDELAK</sequence>
<protein>
    <submittedName>
        <fullName evidence="1">DUF4828 domain-containing protein</fullName>
    </submittedName>
</protein>
<evidence type="ECO:0000313" key="1">
    <source>
        <dbReference type="EMBL" id="OEH81837.1"/>
    </source>
</evidence>
<proteinExistence type="predicted"/>
<dbReference type="InterPro" id="IPR032254">
    <property type="entry name" value="DUF4828"/>
</dbReference>
<dbReference type="Pfam" id="PF16110">
    <property type="entry name" value="DUF4828"/>
    <property type="match status" value="1"/>
</dbReference>
<gene>
    <name evidence="1" type="ORF">BCR26_03530</name>
</gene>
<dbReference type="STRING" id="762845.BCR26_03530"/>
<dbReference type="AlphaFoldDB" id="A0A1E5KVB4"/>
<dbReference type="NCBIfam" id="TIGR01167">
    <property type="entry name" value="LPXTG_anchor"/>
    <property type="match status" value="1"/>
</dbReference>
<reference evidence="1 2" key="1">
    <citation type="submission" date="2016-09" db="EMBL/GenBank/DDBJ databases">
        <authorList>
            <person name="Capua I."/>
            <person name="De Benedictis P."/>
            <person name="Joannis T."/>
            <person name="Lombin L.H."/>
            <person name="Cattoli G."/>
        </authorList>
    </citation>
    <scope>NUCLEOTIDE SEQUENCE [LARGE SCALE GENOMIC DNA]</scope>
    <source>
        <strain evidence="1 2">LMG 25899</strain>
    </source>
</reference>
<evidence type="ECO:0000313" key="2">
    <source>
        <dbReference type="Proteomes" id="UP000095256"/>
    </source>
</evidence>
<keyword evidence="2" id="KW-1185">Reference proteome</keyword>